<reference evidence="9 10" key="1">
    <citation type="journal article" date="2019" name="PLoS Biol.">
        <title>Sex chromosomes control vertical transmission of feminizing Wolbachia symbionts in an isopod.</title>
        <authorList>
            <person name="Becking T."/>
            <person name="Chebbi M.A."/>
            <person name="Giraud I."/>
            <person name="Moumen B."/>
            <person name="Laverre T."/>
            <person name="Caubet Y."/>
            <person name="Peccoud J."/>
            <person name="Gilbert C."/>
            <person name="Cordaux R."/>
        </authorList>
    </citation>
    <scope>NUCLEOTIDE SEQUENCE [LARGE SCALE GENOMIC DNA]</scope>
    <source>
        <strain evidence="9">ANa2</strain>
        <tissue evidence="9">Whole body excluding digestive tract and cuticle</tissue>
    </source>
</reference>
<evidence type="ECO:0000256" key="4">
    <source>
        <dbReference type="ARBA" id="ARBA00023054"/>
    </source>
</evidence>
<proteinExistence type="inferred from homology"/>
<organism evidence="9 10">
    <name type="scientific">Armadillidium nasatum</name>
    <dbReference type="NCBI Taxonomy" id="96803"/>
    <lineage>
        <taxon>Eukaryota</taxon>
        <taxon>Metazoa</taxon>
        <taxon>Ecdysozoa</taxon>
        <taxon>Arthropoda</taxon>
        <taxon>Crustacea</taxon>
        <taxon>Multicrustacea</taxon>
        <taxon>Malacostraca</taxon>
        <taxon>Eumalacostraca</taxon>
        <taxon>Peracarida</taxon>
        <taxon>Isopoda</taxon>
        <taxon>Oniscidea</taxon>
        <taxon>Crinocheta</taxon>
        <taxon>Armadillidiidae</taxon>
        <taxon>Armadillidium</taxon>
    </lineage>
</organism>
<keyword evidence="5" id="KW-0496">Mitochondrion</keyword>
<evidence type="ECO:0000256" key="6">
    <source>
        <dbReference type="ARBA" id="ARBA00030036"/>
    </source>
</evidence>
<evidence type="ECO:0000256" key="5">
    <source>
        <dbReference type="ARBA" id="ARBA00023128"/>
    </source>
</evidence>
<dbReference type="GO" id="GO:0042030">
    <property type="term" value="F:ATPase inhibitor activity"/>
    <property type="evidence" value="ECO:0007669"/>
    <property type="project" value="InterPro"/>
</dbReference>
<keyword evidence="4 7" id="KW-0175">Coiled coil</keyword>
<dbReference type="Gene3D" id="1.20.5.500">
    <property type="entry name" value="Single helix bin"/>
    <property type="match status" value="1"/>
</dbReference>
<evidence type="ECO:0000313" key="10">
    <source>
        <dbReference type="Proteomes" id="UP000326759"/>
    </source>
</evidence>
<dbReference type="Proteomes" id="UP000326759">
    <property type="component" value="Unassembled WGS sequence"/>
</dbReference>
<dbReference type="InterPro" id="IPR007648">
    <property type="entry name" value="ATPase_inhibitor_mt"/>
</dbReference>
<accession>A0A5N5SLI1</accession>
<name>A0A5N5SLI1_9CRUS</name>
<dbReference type="AlphaFoldDB" id="A0A5N5SLI1"/>
<dbReference type="SUPFAM" id="SSF64602">
    <property type="entry name" value="F1 ATPase inhibitor, IF1, C-terminal domain"/>
    <property type="match status" value="1"/>
</dbReference>
<dbReference type="GO" id="GO:0005739">
    <property type="term" value="C:mitochondrion"/>
    <property type="evidence" value="ECO:0007669"/>
    <property type="project" value="UniProtKB-SubCell"/>
</dbReference>
<dbReference type="PANTHER" id="PTHR48417:SF1">
    <property type="entry name" value="ATP SYNTHASE F1 SUBUNIT EPSILON"/>
    <property type="match status" value="1"/>
</dbReference>
<dbReference type="EMBL" id="SEYY01023323">
    <property type="protein sequence ID" value="KAB7494931.1"/>
    <property type="molecule type" value="Genomic_DNA"/>
</dbReference>
<evidence type="ECO:0000256" key="8">
    <source>
        <dbReference type="SAM" id="MobiDB-lite"/>
    </source>
</evidence>
<keyword evidence="10" id="KW-1185">Reference proteome</keyword>
<evidence type="ECO:0000256" key="7">
    <source>
        <dbReference type="SAM" id="Coils"/>
    </source>
</evidence>
<comment type="similarity">
    <text evidence="2">Belongs to the ATPase inhibitor family.</text>
</comment>
<evidence type="ECO:0000313" key="9">
    <source>
        <dbReference type="EMBL" id="KAB7494931.1"/>
    </source>
</evidence>
<dbReference type="FunFam" id="1.20.5.500:FF:000007">
    <property type="entry name" value="ATPase inhibitor, putative"/>
    <property type="match status" value="1"/>
</dbReference>
<feature type="compositionally biased region" description="Gly residues" evidence="8">
    <location>
        <begin position="25"/>
        <end position="39"/>
    </location>
</feature>
<comment type="subcellular location">
    <subcellularLocation>
        <location evidence="1">Mitochondrion</location>
    </subcellularLocation>
</comment>
<comment type="caution">
    <text evidence="9">The sequence shown here is derived from an EMBL/GenBank/DDBJ whole genome shotgun (WGS) entry which is preliminary data.</text>
</comment>
<feature type="coiled-coil region" evidence="7">
    <location>
        <begin position="65"/>
        <end position="106"/>
    </location>
</feature>
<sequence length="107" mass="12134">MSLQRINYFRRIPAFQIAIRAMSGGEAGSGAGKGGGTGGTIRDAGGAFGKREATHEEQYFRKLQHEQLKDLKKGLEKEVDFHEEQIKVHKKALERHKERLEKLEDKE</sequence>
<dbReference type="Pfam" id="PF04568">
    <property type="entry name" value="IATP"/>
    <property type="match status" value="1"/>
</dbReference>
<dbReference type="PANTHER" id="PTHR48417">
    <property type="entry name" value="ATP SYNTHASE F1 SUBUNIT EPSILON"/>
    <property type="match status" value="1"/>
</dbReference>
<gene>
    <name evidence="9" type="primary">mai-2_0</name>
    <name evidence="9" type="ORF">Anas_12553</name>
</gene>
<evidence type="ECO:0000256" key="3">
    <source>
        <dbReference type="ARBA" id="ARBA00022946"/>
    </source>
</evidence>
<evidence type="ECO:0000256" key="1">
    <source>
        <dbReference type="ARBA" id="ARBA00004173"/>
    </source>
</evidence>
<feature type="region of interest" description="Disordered" evidence="8">
    <location>
        <begin position="25"/>
        <end position="46"/>
    </location>
</feature>
<evidence type="ECO:0000256" key="2">
    <source>
        <dbReference type="ARBA" id="ARBA00010901"/>
    </source>
</evidence>
<protein>
    <recommendedName>
        <fullName evidence="6">ATP synthase F1 subunit epsilon</fullName>
    </recommendedName>
</protein>
<keyword evidence="3" id="KW-0809">Transit peptide</keyword>